<evidence type="ECO:0000313" key="1">
    <source>
        <dbReference type="EMBL" id="MEQ2210223.1"/>
    </source>
</evidence>
<proteinExistence type="predicted"/>
<name>A0ABV0RRL0_9TELE</name>
<accession>A0ABV0RRL0</accession>
<feature type="non-terminal residue" evidence="1">
    <location>
        <position position="61"/>
    </location>
</feature>
<organism evidence="1 2">
    <name type="scientific">Xenoophorus captivus</name>
    <dbReference type="NCBI Taxonomy" id="1517983"/>
    <lineage>
        <taxon>Eukaryota</taxon>
        <taxon>Metazoa</taxon>
        <taxon>Chordata</taxon>
        <taxon>Craniata</taxon>
        <taxon>Vertebrata</taxon>
        <taxon>Euteleostomi</taxon>
        <taxon>Actinopterygii</taxon>
        <taxon>Neopterygii</taxon>
        <taxon>Teleostei</taxon>
        <taxon>Neoteleostei</taxon>
        <taxon>Acanthomorphata</taxon>
        <taxon>Ovalentaria</taxon>
        <taxon>Atherinomorphae</taxon>
        <taxon>Cyprinodontiformes</taxon>
        <taxon>Goodeidae</taxon>
        <taxon>Xenoophorus</taxon>
    </lineage>
</organism>
<feature type="non-terminal residue" evidence="1">
    <location>
        <position position="1"/>
    </location>
</feature>
<dbReference type="Proteomes" id="UP001434883">
    <property type="component" value="Unassembled WGS sequence"/>
</dbReference>
<dbReference type="EMBL" id="JAHRIN010052640">
    <property type="protein sequence ID" value="MEQ2210223.1"/>
    <property type="molecule type" value="Genomic_DNA"/>
</dbReference>
<gene>
    <name evidence="1" type="ORF">XENOCAPTIV_010085</name>
</gene>
<reference evidence="1 2" key="1">
    <citation type="submission" date="2021-06" db="EMBL/GenBank/DDBJ databases">
        <authorList>
            <person name="Palmer J.M."/>
        </authorList>
    </citation>
    <scope>NUCLEOTIDE SEQUENCE [LARGE SCALE GENOMIC DNA]</scope>
    <source>
        <strain evidence="1 2">XC_2019</strain>
        <tissue evidence="1">Muscle</tissue>
    </source>
</reference>
<comment type="caution">
    <text evidence="1">The sequence shown here is derived from an EMBL/GenBank/DDBJ whole genome shotgun (WGS) entry which is preliminary data.</text>
</comment>
<sequence length="61" mass="7217">LQTYVSRFFGWCLDPVDWKSWCWTTPDSKQSLPRSSLLPWPTTPAQDLLPLILLTTHWRTE</sequence>
<protein>
    <submittedName>
        <fullName evidence="1">Uncharacterized protein</fullName>
    </submittedName>
</protein>
<keyword evidence="2" id="KW-1185">Reference proteome</keyword>
<evidence type="ECO:0000313" key="2">
    <source>
        <dbReference type="Proteomes" id="UP001434883"/>
    </source>
</evidence>